<organism evidence="1 2">
    <name type="scientific">Phytophthora lilii</name>
    <dbReference type="NCBI Taxonomy" id="2077276"/>
    <lineage>
        <taxon>Eukaryota</taxon>
        <taxon>Sar</taxon>
        <taxon>Stramenopiles</taxon>
        <taxon>Oomycota</taxon>
        <taxon>Peronosporomycetes</taxon>
        <taxon>Peronosporales</taxon>
        <taxon>Peronosporaceae</taxon>
        <taxon>Phytophthora</taxon>
    </lineage>
</organism>
<keyword evidence="2" id="KW-1185">Reference proteome</keyword>
<dbReference type="EMBL" id="BSXW01000050">
    <property type="protein sequence ID" value="GMF10655.1"/>
    <property type="molecule type" value="Genomic_DNA"/>
</dbReference>
<gene>
    <name evidence="1" type="ORF">Plil01_000143600</name>
</gene>
<protein>
    <submittedName>
        <fullName evidence="1">Unnamed protein product</fullName>
    </submittedName>
</protein>
<sequence length="100" mass="10807">MFFSLKLAFQTHFGANDEDPVTPSRIPRGDDEILQNLRREFQMIREAPAAKPAPSTPVAQAAEEPAAIVTSPPIAPPVEAPITAIVPAPTRLSLELLLLQ</sequence>
<comment type="caution">
    <text evidence="1">The sequence shown here is derived from an EMBL/GenBank/DDBJ whole genome shotgun (WGS) entry which is preliminary data.</text>
</comment>
<accession>A0A9W6WFK1</accession>
<evidence type="ECO:0000313" key="1">
    <source>
        <dbReference type="EMBL" id="GMF10655.1"/>
    </source>
</evidence>
<name>A0A9W6WFK1_9STRA</name>
<evidence type="ECO:0000313" key="2">
    <source>
        <dbReference type="Proteomes" id="UP001165083"/>
    </source>
</evidence>
<dbReference type="AlphaFoldDB" id="A0A9W6WFK1"/>
<reference evidence="1" key="1">
    <citation type="submission" date="2023-04" db="EMBL/GenBank/DDBJ databases">
        <title>Phytophthora lilii NBRC 32176.</title>
        <authorList>
            <person name="Ichikawa N."/>
            <person name="Sato H."/>
            <person name="Tonouchi N."/>
        </authorList>
    </citation>
    <scope>NUCLEOTIDE SEQUENCE</scope>
    <source>
        <strain evidence="1">NBRC 32176</strain>
    </source>
</reference>
<proteinExistence type="predicted"/>
<dbReference type="Proteomes" id="UP001165083">
    <property type="component" value="Unassembled WGS sequence"/>
</dbReference>